<evidence type="ECO:0000313" key="2">
    <source>
        <dbReference type="EMBL" id="KAK2087626.1"/>
    </source>
</evidence>
<reference evidence="2 3" key="1">
    <citation type="submission" date="2023-05" db="EMBL/GenBank/DDBJ databases">
        <title>B98-5 Cell Line De Novo Hybrid Assembly: An Optical Mapping Approach.</title>
        <authorList>
            <person name="Kananen K."/>
            <person name="Auerbach J.A."/>
            <person name="Kautto E."/>
            <person name="Blachly J.S."/>
        </authorList>
    </citation>
    <scope>NUCLEOTIDE SEQUENCE [LARGE SCALE GENOMIC DNA]</scope>
    <source>
        <strain evidence="2">B95-8</strain>
        <tissue evidence="2">Cell line</tissue>
    </source>
</reference>
<keyword evidence="3" id="KW-1185">Reference proteome</keyword>
<dbReference type="Proteomes" id="UP001266305">
    <property type="component" value="Unassembled WGS sequence"/>
</dbReference>
<accession>A0ABQ9TS75</accession>
<protein>
    <submittedName>
        <fullName evidence="2">Uncharacterized protein</fullName>
    </submittedName>
</protein>
<comment type="caution">
    <text evidence="2">The sequence shown here is derived from an EMBL/GenBank/DDBJ whole genome shotgun (WGS) entry which is preliminary data.</text>
</comment>
<name>A0ABQ9TS75_SAGOE</name>
<dbReference type="EMBL" id="JASSZA010000019">
    <property type="protein sequence ID" value="KAK2087626.1"/>
    <property type="molecule type" value="Genomic_DNA"/>
</dbReference>
<sequence>VPPCLNAVLSSDPSMPAPPAIPSQHLSSSDDSHALPASSLELPWARDFCLLRLMLCSAIWHGEGTQD</sequence>
<proteinExistence type="predicted"/>
<evidence type="ECO:0000256" key="1">
    <source>
        <dbReference type="SAM" id="MobiDB-lite"/>
    </source>
</evidence>
<evidence type="ECO:0000313" key="3">
    <source>
        <dbReference type="Proteomes" id="UP001266305"/>
    </source>
</evidence>
<gene>
    <name evidence="2" type="ORF">P7K49_033533</name>
</gene>
<feature type="non-terminal residue" evidence="2">
    <location>
        <position position="1"/>
    </location>
</feature>
<organism evidence="2 3">
    <name type="scientific">Saguinus oedipus</name>
    <name type="common">Cotton-top tamarin</name>
    <name type="synonym">Oedipomidas oedipus</name>
    <dbReference type="NCBI Taxonomy" id="9490"/>
    <lineage>
        <taxon>Eukaryota</taxon>
        <taxon>Metazoa</taxon>
        <taxon>Chordata</taxon>
        <taxon>Craniata</taxon>
        <taxon>Vertebrata</taxon>
        <taxon>Euteleostomi</taxon>
        <taxon>Mammalia</taxon>
        <taxon>Eutheria</taxon>
        <taxon>Euarchontoglires</taxon>
        <taxon>Primates</taxon>
        <taxon>Haplorrhini</taxon>
        <taxon>Platyrrhini</taxon>
        <taxon>Cebidae</taxon>
        <taxon>Callitrichinae</taxon>
        <taxon>Saguinus</taxon>
    </lineage>
</organism>
<feature type="region of interest" description="Disordered" evidence="1">
    <location>
        <begin position="1"/>
        <end position="35"/>
    </location>
</feature>